<dbReference type="SUPFAM" id="SSF51905">
    <property type="entry name" value="FAD/NAD(P)-binding domain"/>
    <property type="match status" value="1"/>
</dbReference>
<dbReference type="PANTHER" id="PTHR42784">
    <property type="entry name" value="PYRANOSE 2-OXIDASE"/>
    <property type="match status" value="1"/>
</dbReference>
<comment type="caution">
    <text evidence="8">The sequence shown here is derived from an EMBL/GenBank/DDBJ whole genome shotgun (WGS) entry which is preliminary data.</text>
</comment>
<dbReference type="InterPro" id="IPR036188">
    <property type="entry name" value="FAD/NAD-bd_sf"/>
</dbReference>
<gene>
    <name evidence="8" type="ORF">DFP97_117141</name>
</gene>
<reference evidence="8 9" key="1">
    <citation type="submission" date="2018-07" db="EMBL/GenBank/DDBJ databases">
        <title>Genomic Encyclopedia of Type Strains, Phase III (KMG-III): the genomes of soil and plant-associated and newly described type strains.</title>
        <authorList>
            <person name="Whitman W."/>
        </authorList>
    </citation>
    <scope>NUCLEOTIDE SEQUENCE [LARGE SCALE GENOMIC DNA]</scope>
    <source>
        <strain evidence="8 9">CECT 7506</strain>
    </source>
</reference>
<dbReference type="Gene3D" id="3.50.50.60">
    <property type="entry name" value="FAD/NAD(P)-binding domain"/>
    <property type="match status" value="2"/>
</dbReference>
<name>A0A368VPB4_9BACL</name>
<dbReference type="PANTHER" id="PTHR42784:SF1">
    <property type="entry name" value="PYRANOSE 2-OXIDASE"/>
    <property type="match status" value="1"/>
</dbReference>
<keyword evidence="9" id="KW-1185">Reference proteome</keyword>
<dbReference type="EMBL" id="QPJD01000017">
    <property type="protein sequence ID" value="RCW42417.1"/>
    <property type="molecule type" value="Genomic_DNA"/>
</dbReference>
<comment type="similarity">
    <text evidence="2">Belongs to the GMC oxidoreductase family.</text>
</comment>
<evidence type="ECO:0000259" key="6">
    <source>
        <dbReference type="Pfam" id="PF00732"/>
    </source>
</evidence>
<evidence type="ECO:0000256" key="1">
    <source>
        <dbReference type="ARBA" id="ARBA00001974"/>
    </source>
</evidence>
<evidence type="ECO:0000313" key="9">
    <source>
        <dbReference type="Proteomes" id="UP000252415"/>
    </source>
</evidence>
<dbReference type="InterPro" id="IPR000172">
    <property type="entry name" value="GMC_OxRdtase_N"/>
</dbReference>
<dbReference type="Proteomes" id="UP000252415">
    <property type="component" value="Unassembled WGS sequence"/>
</dbReference>
<protein>
    <submittedName>
        <fullName evidence="8">Choline dehydrogenase-like flavoprotein</fullName>
    </submittedName>
</protein>
<evidence type="ECO:0000313" key="8">
    <source>
        <dbReference type="EMBL" id="RCW42417.1"/>
    </source>
</evidence>
<evidence type="ECO:0000259" key="7">
    <source>
        <dbReference type="Pfam" id="PF05199"/>
    </source>
</evidence>
<keyword evidence="5" id="KW-0560">Oxidoreductase</keyword>
<evidence type="ECO:0000256" key="5">
    <source>
        <dbReference type="ARBA" id="ARBA00023002"/>
    </source>
</evidence>
<keyword evidence="3" id="KW-0285">Flavoprotein</keyword>
<dbReference type="InterPro" id="IPR051473">
    <property type="entry name" value="P2Ox-like"/>
</dbReference>
<dbReference type="GO" id="GO:0016614">
    <property type="term" value="F:oxidoreductase activity, acting on CH-OH group of donors"/>
    <property type="evidence" value="ECO:0007669"/>
    <property type="project" value="InterPro"/>
</dbReference>
<evidence type="ECO:0000256" key="3">
    <source>
        <dbReference type="ARBA" id="ARBA00022630"/>
    </source>
</evidence>
<dbReference type="GO" id="GO:0050660">
    <property type="term" value="F:flavin adenine dinucleotide binding"/>
    <property type="evidence" value="ECO:0007669"/>
    <property type="project" value="InterPro"/>
</dbReference>
<dbReference type="InterPro" id="IPR007867">
    <property type="entry name" value="GMC_OxRtase_C"/>
</dbReference>
<dbReference type="Pfam" id="PF00732">
    <property type="entry name" value="GMC_oxred_N"/>
    <property type="match status" value="1"/>
</dbReference>
<feature type="domain" description="Glucose-methanol-choline oxidoreductase N-terminal" evidence="6">
    <location>
        <begin position="170"/>
        <end position="342"/>
    </location>
</feature>
<organism evidence="8 9">
    <name type="scientific">Paenibacillus prosopidis</name>
    <dbReference type="NCBI Taxonomy" id="630520"/>
    <lineage>
        <taxon>Bacteria</taxon>
        <taxon>Bacillati</taxon>
        <taxon>Bacillota</taxon>
        <taxon>Bacilli</taxon>
        <taxon>Bacillales</taxon>
        <taxon>Paenibacillaceae</taxon>
        <taxon>Paenibacillus</taxon>
    </lineage>
</organism>
<dbReference type="Pfam" id="PF05199">
    <property type="entry name" value="GMC_oxred_C"/>
    <property type="match status" value="1"/>
</dbReference>
<keyword evidence="4" id="KW-0274">FAD</keyword>
<dbReference type="SUPFAM" id="SSF54373">
    <property type="entry name" value="FAD-linked reductases, C-terminal domain"/>
    <property type="match status" value="1"/>
</dbReference>
<evidence type="ECO:0000256" key="2">
    <source>
        <dbReference type="ARBA" id="ARBA00010790"/>
    </source>
</evidence>
<dbReference type="RefSeq" id="WP_245976568.1">
    <property type="nucleotide sequence ID" value="NZ_QPJD01000017.1"/>
</dbReference>
<proteinExistence type="inferred from homology"/>
<sequence>MKIWIADQRETLRTIAHLNRVRIEDLISLNRHIMNPDVNIAGKPVYFPSEFGRQERITDTPPLCALQTPGPMKQWIPLTPLEQMESNEYDVLIIGTGAGGGAVLWRLCEHWMNSDKRIAIIDRGDLVIPTHVRNLPTLNPSRLWDYFLNISKELPGSYPDYLGARQVFALGGRTLFWDAVATRFQTSLLMEWPVPFRELESYYEIAERVLKVSDKFFEGAQFTEILLNRIEEGGFPEAVRLPMAANLKPSSYGEVNSDVITSSLSFLAKALNSRPFDLAVQSRAVQILVDDGKVTGVKVMSPDKRSFTLKAKKVVLSASTFETPRLLLHSNIQNGAIGHYLMNQSFLLARGMVDRKEFSEHLGTLGIYIPQTTERTYQVRLYGPDSFWYSVHQQRRLTEELAVEILAFGALERRYENRITMKQDKKDEYGVPEVQVHFSFTEKDRDVMQQMMNGIRHLAVAAGIRPINGQNFFCQVPRGDLQHCSGTCRMGDDPSTSVTNGYGQVHGLSNLYIADNSVIPSLGAGNPTLTTVALAIRTADHIFRMH</sequence>
<comment type="cofactor">
    <cofactor evidence="1">
        <name>FAD</name>
        <dbReference type="ChEBI" id="CHEBI:57692"/>
    </cofactor>
</comment>
<evidence type="ECO:0000256" key="4">
    <source>
        <dbReference type="ARBA" id="ARBA00022827"/>
    </source>
</evidence>
<accession>A0A368VPB4</accession>
<dbReference type="AlphaFoldDB" id="A0A368VPB4"/>
<feature type="domain" description="Glucose-methanol-choline oxidoreductase C-terminal" evidence="7">
    <location>
        <begin position="416"/>
        <end position="535"/>
    </location>
</feature>